<keyword evidence="9" id="KW-1185">Reference proteome</keyword>
<evidence type="ECO:0000256" key="3">
    <source>
        <dbReference type="ARBA" id="ARBA00023015"/>
    </source>
</evidence>
<dbReference type="InterPro" id="IPR011608">
    <property type="entry name" value="PRD"/>
</dbReference>
<organism evidence="8 9">
    <name type="scientific">Fusibacter ferrireducens</name>
    <dbReference type="NCBI Taxonomy" id="2785058"/>
    <lineage>
        <taxon>Bacteria</taxon>
        <taxon>Bacillati</taxon>
        <taxon>Bacillota</taxon>
        <taxon>Clostridia</taxon>
        <taxon>Eubacteriales</taxon>
        <taxon>Eubacteriales Family XII. Incertae Sedis</taxon>
        <taxon>Fusibacter</taxon>
    </lineage>
</organism>
<dbReference type="Gene3D" id="3.40.50.2300">
    <property type="match status" value="1"/>
</dbReference>
<dbReference type="SUPFAM" id="SSF55804">
    <property type="entry name" value="Phoshotransferase/anion transport protein"/>
    <property type="match status" value="1"/>
</dbReference>
<dbReference type="InterPro" id="IPR002178">
    <property type="entry name" value="PTS_EIIA_type-2_dom"/>
</dbReference>
<dbReference type="Gene3D" id="3.40.930.10">
    <property type="entry name" value="Mannitol-specific EII, Chain A"/>
    <property type="match status" value="1"/>
</dbReference>
<evidence type="ECO:0000259" key="5">
    <source>
        <dbReference type="PROSITE" id="PS51094"/>
    </source>
</evidence>
<sequence>MIYSRRVVEIVDILSHQTDYMAVSEIAEQLNISKRTIFREMEDVERLTKAFGMILHKKTRLGLKLEASEQQKLKLNALLNQTTDDHFSQEERQRMLIIELLKSREPRKFYYFATQLGVSEATISYDMDKIESWFASREIKLIRKPGFGVYLEGNEGQFRKAIVDFLYQNYEHQDLIALLDSSNMQSELVETVIDQDILINVGVILKSYEHYLANRLTDGSYVGLMIHLAIAIQRIKRGESIFMNAEILEGLKKDAQFEIAKSIGDGVEETFGIKFPEDELGYITMHLKGSKLRTGAIIDQNDLILTNFEITRLASQMINEFKNLSGYDFNEDEKLLIGLVSHLKPAVTRMKLKLDIRNPLLDKIKEMYPEIYTMSEKTASMMSDQYEVTVPDEEIGYLAMHFGAAIERYRKTQHQDQKLRTGIVCSSGIGTSSLLYSRVSKLFANLELVGQFSKEDILLGKLASQEIDLLISTIHLDQLSYPCIKVNPLLPDEDVEKIIQVTNILKRQVKPFTETPLKIQSDRIKDLHGMTEAILNIEQNFSLETQIKIKNITELLKKIADVMTSDSKHKKILLKQLVEREKLGSTVIHGEGIILIHTKTEAVDTLKFSIWRFLNPIHTSRNEALHLAVIMCMPIGASKIQLALMSQVSKALIEEDAFLLAIKEGTEAQIEQRLKRILHKWLNRHLQGGADYDRS</sequence>
<dbReference type="SUPFAM" id="SSF46785">
    <property type="entry name" value="Winged helix' DNA-binding domain"/>
    <property type="match status" value="1"/>
</dbReference>
<keyword evidence="3" id="KW-0805">Transcription regulation</keyword>
<feature type="domain" description="PRD" evidence="7">
    <location>
        <begin position="305"/>
        <end position="412"/>
    </location>
</feature>
<proteinExistence type="predicted"/>
<evidence type="ECO:0000259" key="7">
    <source>
        <dbReference type="PROSITE" id="PS51372"/>
    </source>
</evidence>
<dbReference type="SUPFAM" id="SSF63520">
    <property type="entry name" value="PTS-regulatory domain, PRD"/>
    <property type="match status" value="2"/>
</dbReference>
<dbReference type="Pfam" id="PF00874">
    <property type="entry name" value="PRD"/>
    <property type="match status" value="2"/>
</dbReference>
<dbReference type="InterPro" id="IPR036095">
    <property type="entry name" value="PTS_EIIB-like_sf"/>
</dbReference>
<dbReference type="InterPro" id="IPR050661">
    <property type="entry name" value="BglG_antiterminators"/>
</dbReference>
<dbReference type="PROSITE" id="PS51094">
    <property type="entry name" value="PTS_EIIA_TYPE_2"/>
    <property type="match status" value="1"/>
</dbReference>
<dbReference type="PANTHER" id="PTHR30185:SF18">
    <property type="entry name" value="TRANSCRIPTIONAL REGULATOR MTLR"/>
    <property type="match status" value="1"/>
</dbReference>
<dbReference type="Pfam" id="PF00359">
    <property type="entry name" value="PTS_EIIA_2"/>
    <property type="match status" value="1"/>
</dbReference>
<evidence type="ECO:0000256" key="1">
    <source>
        <dbReference type="ARBA" id="ARBA00022679"/>
    </source>
</evidence>
<dbReference type="PROSITE" id="PS51099">
    <property type="entry name" value="PTS_EIIB_TYPE_2"/>
    <property type="match status" value="1"/>
</dbReference>
<dbReference type="InterPro" id="IPR013011">
    <property type="entry name" value="PTS_EIIB_2"/>
</dbReference>
<feature type="domain" description="PTS EIIA type-2" evidence="5">
    <location>
        <begin position="536"/>
        <end position="677"/>
    </location>
</feature>
<evidence type="ECO:0000259" key="6">
    <source>
        <dbReference type="PROSITE" id="PS51099"/>
    </source>
</evidence>
<keyword evidence="4" id="KW-0804">Transcription</keyword>
<dbReference type="PANTHER" id="PTHR30185">
    <property type="entry name" value="CRYPTIC BETA-GLUCOSIDE BGL OPERON ANTITERMINATOR"/>
    <property type="match status" value="1"/>
</dbReference>
<evidence type="ECO:0000256" key="4">
    <source>
        <dbReference type="ARBA" id="ARBA00023163"/>
    </source>
</evidence>
<evidence type="ECO:0000313" key="9">
    <source>
        <dbReference type="Proteomes" id="UP000614200"/>
    </source>
</evidence>
<dbReference type="Gene3D" id="1.10.1790.10">
    <property type="entry name" value="PRD domain"/>
    <property type="match status" value="2"/>
</dbReference>
<dbReference type="InterPro" id="IPR036390">
    <property type="entry name" value="WH_DNA-bd_sf"/>
</dbReference>
<keyword evidence="1" id="KW-0808">Transferase</keyword>
<evidence type="ECO:0000313" key="8">
    <source>
        <dbReference type="EMBL" id="MBF4695284.1"/>
    </source>
</evidence>
<dbReference type="SUPFAM" id="SSF52794">
    <property type="entry name" value="PTS system IIB component-like"/>
    <property type="match status" value="1"/>
</dbReference>
<dbReference type="PROSITE" id="PS51372">
    <property type="entry name" value="PRD_2"/>
    <property type="match status" value="2"/>
</dbReference>
<dbReference type="InterPro" id="IPR016152">
    <property type="entry name" value="PTrfase/Anion_transptr"/>
</dbReference>
<dbReference type="InterPro" id="IPR036388">
    <property type="entry name" value="WH-like_DNA-bd_sf"/>
</dbReference>
<dbReference type="CDD" id="cd05568">
    <property type="entry name" value="PTS_IIB_bgl_like"/>
    <property type="match status" value="1"/>
</dbReference>
<comment type="caution">
    <text evidence="8">The sequence shown here is derived from an EMBL/GenBank/DDBJ whole genome shotgun (WGS) entry which is preliminary data.</text>
</comment>
<dbReference type="InterPro" id="IPR036634">
    <property type="entry name" value="PRD_sf"/>
</dbReference>
<dbReference type="EMBL" id="JADKNH010000014">
    <property type="protein sequence ID" value="MBF4695284.1"/>
    <property type="molecule type" value="Genomic_DNA"/>
</dbReference>
<gene>
    <name evidence="8" type="ORF">ISU02_19500</name>
</gene>
<evidence type="ECO:0000256" key="2">
    <source>
        <dbReference type="ARBA" id="ARBA00022737"/>
    </source>
</evidence>
<dbReference type="RefSeq" id="WP_194703521.1">
    <property type="nucleotide sequence ID" value="NZ_JADKNH010000014.1"/>
</dbReference>
<reference evidence="8 9" key="1">
    <citation type="submission" date="2020-11" db="EMBL/GenBank/DDBJ databases">
        <title>Fusibacter basophilias sp. nov.</title>
        <authorList>
            <person name="Qiu D."/>
        </authorList>
    </citation>
    <scope>NUCLEOTIDE SEQUENCE [LARGE SCALE GENOMIC DNA]</scope>
    <source>
        <strain evidence="8 9">Q10-2</strain>
    </source>
</reference>
<dbReference type="Proteomes" id="UP000614200">
    <property type="component" value="Unassembled WGS sequence"/>
</dbReference>
<protein>
    <submittedName>
        <fullName evidence="8">BglG family transcription antiterminator</fullName>
    </submittedName>
</protein>
<feature type="domain" description="PRD" evidence="7">
    <location>
        <begin position="192"/>
        <end position="297"/>
    </location>
</feature>
<dbReference type="Gene3D" id="1.10.10.10">
    <property type="entry name" value="Winged helix-like DNA-binding domain superfamily/Winged helix DNA-binding domain"/>
    <property type="match status" value="2"/>
</dbReference>
<feature type="domain" description="PTS EIIB type-2" evidence="6">
    <location>
        <begin position="419"/>
        <end position="510"/>
    </location>
</feature>
<accession>A0ABS0A084</accession>
<keyword evidence="2" id="KW-0677">Repeat</keyword>
<name>A0ABS0A084_9FIRM</name>